<evidence type="ECO:0008006" key="3">
    <source>
        <dbReference type="Google" id="ProtNLM"/>
    </source>
</evidence>
<reference evidence="2" key="1">
    <citation type="submission" date="2017-01" db="EMBL/GenBank/DDBJ databases">
        <title>Novel pathways for hydrocarbon cycling and metabolic interdependencies in hydrothermal sediment communities.</title>
        <authorList>
            <person name="Dombrowski N."/>
            <person name="Seitz K."/>
            <person name="Teske A."/>
            <person name="Baker B."/>
        </authorList>
    </citation>
    <scope>NUCLEOTIDE SEQUENCE [LARGE SCALE GENOMIC DNA]</scope>
</reference>
<accession>A0A1V4QGN0</accession>
<dbReference type="Pfam" id="PF19620">
    <property type="entry name" value="DUF6125"/>
    <property type="match status" value="1"/>
</dbReference>
<evidence type="ECO:0000313" key="1">
    <source>
        <dbReference type="EMBL" id="OPX18508.1"/>
    </source>
</evidence>
<sequence length="175" mass="20302">MSLSPIIEPSEMESEELYSLLVDAAKNWLAHDGLWFQAVEKRFGIESAIELDREAWKEFTQIEARRIMKRLGMKPGGGIPALAQALKFRLYAYINQQEITEVSEDRCVFRMLSCRVQEARKRKGLPDFPCKSVGIVEYTYFARVIDPRIETRPIFCPPDPHPPDCFCAWEFILKK</sequence>
<proteinExistence type="predicted"/>
<dbReference type="EMBL" id="MUKB01000011">
    <property type="protein sequence ID" value="OPX18508.1"/>
    <property type="molecule type" value="Genomic_DNA"/>
</dbReference>
<name>A0A1V4QGN0_UNCW3</name>
<dbReference type="AlphaFoldDB" id="A0A1V4QGN0"/>
<organism evidence="1 2">
    <name type="scientific">candidate division WOR-3 bacterium 4484_100</name>
    <dbReference type="NCBI Taxonomy" id="1936077"/>
    <lineage>
        <taxon>Bacteria</taxon>
        <taxon>Bacteria division WOR-3</taxon>
    </lineage>
</organism>
<evidence type="ECO:0000313" key="2">
    <source>
        <dbReference type="Proteomes" id="UP000191663"/>
    </source>
</evidence>
<comment type="caution">
    <text evidence="1">The sequence shown here is derived from an EMBL/GenBank/DDBJ whole genome shotgun (WGS) entry which is preliminary data.</text>
</comment>
<gene>
    <name evidence="1" type="ORF">BXT86_00845</name>
</gene>
<protein>
    <recommendedName>
        <fullName evidence="3">L-2-amino-thiazoline-4-carboxylic acid hydrolase</fullName>
    </recommendedName>
</protein>
<dbReference type="Proteomes" id="UP000191663">
    <property type="component" value="Unassembled WGS sequence"/>
</dbReference>